<dbReference type="InterPro" id="IPR036533">
    <property type="entry name" value="BAG_dom_sf"/>
</dbReference>
<dbReference type="Gene3D" id="1.20.58.120">
    <property type="entry name" value="BAG domain"/>
    <property type="match status" value="1"/>
</dbReference>
<evidence type="ECO:0000256" key="1">
    <source>
        <dbReference type="ARBA" id="ARBA00023186"/>
    </source>
</evidence>
<evidence type="ECO:0000259" key="3">
    <source>
        <dbReference type="PROSITE" id="PS51035"/>
    </source>
</evidence>
<protein>
    <submittedName>
        <fullName evidence="4">BAG family molecular chaperone regulator 4-like</fullName>
    </submittedName>
</protein>
<dbReference type="EMBL" id="JAHFZB010000044">
    <property type="protein sequence ID" value="KAK6468461.1"/>
    <property type="molecule type" value="Genomic_DNA"/>
</dbReference>
<dbReference type="SMART" id="SM00264">
    <property type="entry name" value="BAG"/>
    <property type="match status" value="1"/>
</dbReference>
<comment type="caution">
    <text evidence="4">The sequence shown here is derived from an EMBL/GenBank/DDBJ whole genome shotgun (WGS) entry which is preliminary data.</text>
</comment>
<feature type="compositionally biased region" description="Polar residues" evidence="2">
    <location>
        <begin position="220"/>
        <end position="243"/>
    </location>
</feature>
<evidence type="ECO:0000313" key="5">
    <source>
        <dbReference type="Proteomes" id="UP001369086"/>
    </source>
</evidence>
<dbReference type="Proteomes" id="UP001369086">
    <property type="component" value="Unassembled WGS sequence"/>
</dbReference>
<name>A0ABR0Y723_HUSHU</name>
<dbReference type="PANTHER" id="PTHR12329:SF10">
    <property type="entry name" value="BAG FAMILY MOLECULAR CHAPERONE REGULATOR 4"/>
    <property type="match status" value="1"/>
</dbReference>
<dbReference type="PANTHER" id="PTHR12329">
    <property type="entry name" value="BCL2-ASSOCIATED ATHANOGENE"/>
    <property type="match status" value="1"/>
</dbReference>
<dbReference type="Pfam" id="PF02179">
    <property type="entry name" value="BAG"/>
    <property type="match status" value="1"/>
</dbReference>
<dbReference type="SUPFAM" id="SSF63491">
    <property type="entry name" value="BAG domain"/>
    <property type="match status" value="1"/>
</dbReference>
<keyword evidence="5" id="KW-1185">Reference proteome</keyword>
<gene>
    <name evidence="4" type="ORF">HHUSO_G33674</name>
</gene>
<keyword evidence="1" id="KW-0143">Chaperone</keyword>
<feature type="compositionally biased region" description="Polar residues" evidence="2">
    <location>
        <begin position="162"/>
        <end position="176"/>
    </location>
</feature>
<feature type="region of interest" description="Disordered" evidence="2">
    <location>
        <begin position="141"/>
        <end position="329"/>
    </location>
</feature>
<sequence length="409" mass="45012">MQVMSGLRNQGSKPYDAVVTDRGSSVNGGDPAWAMQHNAKGNWSHYNNSETINWPAHGTTQEPVPYPGYPSSYWYPQAPPAGPYSGTYSPGSEANGQPPYNQQGMAGYPNGAYNPTQYPGSLHLTNPFYCQAQQPTQLPYPSQAHCETGPHPVAPGVGGQPECNQSYPVPEGQTSLGYPYQQYGKRVDDVSQNPPYLSQPSSCSGPQLEAWPQAPGYGLPQQQWQQRPAASYENSFMSSQHQAWPSAGPSALTCDPKVPQYSGYPHPGQSSSQIGPQTRPPNPGSGQRGEYSSPPQLYTQEGRKPEPYPAQKSTEEEPPPPQGPQLSDNPNLARIQQVTEHVRLLEEDVNEFVGRKADRSYRCLEELLTKELLELDSIETRGQESMRQARKEAVQKVQGVLDRLERKAF</sequence>
<reference evidence="4 5" key="1">
    <citation type="submission" date="2021-05" db="EMBL/GenBank/DDBJ databases">
        <authorList>
            <person name="Zahm M."/>
            <person name="Klopp C."/>
            <person name="Cabau C."/>
            <person name="Kuhl H."/>
            <person name="Suciu R."/>
            <person name="Ciorpac M."/>
            <person name="Holostenco D."/>
            <person name="Gessner J."/>
            <person name="Wuertz S."/>
            <person name="Hohne C."/>
            <person name="Stock M."/>
            <person name="Gislard M."/>
            <person name="Lluch J."/>
            <person name="Milhes M."/>
            <person name="Lampietro C."/>
            <person name="Lopez Roques C."/>
            <person name="Donnadieu C."/>
            <person name="Du K."/>
            <person name="Schartl M."/>
            <person name="Guiguen Y."/>
        </authorList>
    </citation>
    <scope>NUCLEOTIDE SEQUENCE [LARGE SCALE GENOMIC DNA]</scope>
    <source>
        <strain evidence="4">Hh-F2</strain>
        <tissue evidence="4">Blood</tissue>
    </source>
</reference>
<evidence type="ECO:0000256" key="2">
    <source>
        <dbReference type="SAM" id="MobiDB-lite"/>
    </source>
</evidence>
<feature type="compositionally biased region" description="Polar residues" evidence="2">
    <location>
        <begin position="190"/>
        <end position="205"/>
    </location>
</feature>
<accession>A0ABR0Y723</accession>
<proteinExistence type="predicted"/>
<dbReference type="InterPro" id="IPR003103">
    <property type="entry name" value="BAG_domain"/>
</dbReference>
<dbReference type="InterPro" id="IPR039773">
    <property type="entry name" value="BAG_chaperone_regulator"/>
</dbReference>
<dbReference type="PROSITE" id="PS51035">
    <property type="entry name" value="BAG"/>
    <property type="match status" value="1"/>
</dbReference>
<evidence type="ECO:0000313" key="4">
    <source>
        <dbReference type="EMBL" id="KAK6468461.1"/>
    </source>
</evidence>
<organism evidence="4 5">
    <name type="scientific">Huso huso</name>
    <name type="common">Beluga</name>
    <name type="synonym">Acipenser huso</name>
    <dbReference type="NCBI Taxonomy" id="61971"/>
    <lineage>
        <taxon>Eukaryota</taxon>
        <taxon>Metazoa</taxon>
        <taxon>Chordata</taxon>
        <taxon>Craniata</taxon>
        <taxon>Vertebrata</taxon>
        <taxon>Euteleostomi</taxon>
        <taxon>Actinopterygii</taxon>
        <taxon>Chondrostei</taxon>
        <taxon>Acipenseriformes</taxon>
        <taxon>Acipenseridae</taxon>
        <taxon>Huso</taxon>
    </lineage>
</organism>
<feature type="domain" description="BAG" evidence="3">
    <location>
        <begin position="331"/>
        <end position="408"/>
    </location>
</feature>